<organism evidence="8 9">
    <name type="scientific">Ogataea philodendri</name>
    <dbReference type="NCBI Taxonomy" id="1378263"/>
    <lineage>
        <taxon>Eukaryota</taxon>
        <taxon>Fungi</taxon>
        <taxon>Dikarya</taxon>
        <taxon>Ascomycota</taxon>
        <taxon>Saccharomycotina</taxon>
        <taxon>Pichiomycetes</taxon>
        <taxon>Pichiales</taxon>
        <taxon>Pichiaceae</taxon>
        <taxon>Ogataea</taxon>
    </lineage>
</organism>
<feature type="transmembrane region" description="Helical" evidence="7">
    <location>
        <begin position="393"/>
        <end position="417"/>
    </location>
</feature>
<evidence type="ECO:0000256" key="5">
    <source>
        <dbReference type="ARBA" id="ARBA00022989"/>
    </source>
</evidence>
<keyword evidence="9" id="KW-1185">Reference proteome</keyword>
<accession>A0A9P8PAG4</accession>
<sequence length="620" mass="70504">MKSLLLVLAFCFELANAFYLPGVAPTPYKKGDSIPLLVNHITPSINPEDSSAKTYLYSYDYNFPRFHFCQHPDGPEKQSESLGSVIFGDRIFNSPYELKMLENKTCITLCSDIYSKSDAAFVNRNIRAGFKHNWLIDGLPAARRMLDEQTQTTFYNSGFHIGFVDDENTPHLYNHHDIIVEYHKRKEDEYRVVGVIVNPKSINQGSDVSCAPQEENPVTLSQEGETGVTFTYSVYFVESPTVWATRWDKYLHVYDPKIQWFSLVNFSIIVVALSIIMSHILIRTLKNDIQKYNEINLDDDVIDEMGWKLVYGDVFRPPKNPMLLSVLVGSGLQLLLMALSTCGFALFGLLSPSNRGSLATLMFILYAVFGSVGSFTSAYIYKFFQGEDWKTNMILSPFLVPGALFAFFIFFNFFLIFANSSGAVPIGTMFVIVLVWFIISIPLSCVGSLLGFRRQVVKVPVKVNQIPRQIPKQSWYLKTSNMALIAGIFPFGAIAIEMYFIFNSLWFNRIYYMFGFLFFCFVLMIITTLLVTLLLTYYTLCNENYKWQWRSFFVGAGISIYVFLHALILSKFRLGGLTSVVLYVGYSFVISLVIGLLCGSIGFLGVMVFVLRIYSQIKVD</sequence>
<feature type="transmembrane region" description="Helical" evidence="7">
    <location>
        <begin position="482"/>
        <end position="502"/>
    </location>
</feature>
<reference evidence="8" key="1">
    <citation type="journal article" date="2021" name="Open Biol.">
        <title>Shared evolutionary footprints suggest mitochondrial oxidative damage underlies multiple complex I losses in fungi.</title>
        <authorList>
            <person name="Schikora-Tamarit M.A."/>
            <person name="Marcet-Houben M."/>
            <person name="Nosek J."/>
            <person name="Gabaldon T."/>
        </authorList>
    </citation>
    <scope>NUCLEOTIDE SEQUENCE</scope>
    <source>
        <strain evidence="8">CBS6075</strain>
    </source>
</reference>
<dbReference type="GO" id="GO:0000329">
    <property type="term" value="C:fungal-type vacuole membrane"/>
    <property type="evidence" value="ECO:0007669"/>
    <property type="project" value="TreeGrafter"/>
</dbReference>
<dbReference type="RefSeq" id="XP_046062570.1">
    <property type="nucleotide sequence ID" value="XM_046202723.1"/>
</dbReference>
<keyword evidence="6 7" id="KW-0472">Membrane</keyword>
<keyword evidence="4 7" id="KW-0732">Signal</keyword>
<dbReference type="OrthoDB" id="1666796at2759"/>
<gene>
    <name evidence="8" type="ORF">OGAPHI_001910</name>
</gene>
<feature type="transmembrane region" description="Helical" evidence="7">
    <location>
        <begin position="514"/>
        <end position="540"/>
    </location>
</feature>
<comment type="caution">
    <text evidence="8">The sequence shown here is derived from an EMBL/GenBank/DDBJ whole genome shotgun (WGS) entry which is preliminary data.</text>
</comment>
<dbReference type="AlphaFoldDB" id="A0A9P8PAG4"/>
<dbReference type="PANTHER" id="PTHR10766">
    <property type="entry name" value="TRANSMEMBRANE 9 SUPERFAMILY PROTEIN"/>
    <property type="match status" value="1"/>
</dbReference>
<dbReference type="GO" id="GO:0005768">
    <property type="term" value="C:endosome"/>
    <property type="evidence" value="ECO:0007669"/>
    <property type="project" value="TreeGrafter"/>
</dbReference>
<evidence type="ECO:0000313" key="8">
    <source>
        <dbReference type="EMBL" id="KAH3668156.1"/>
    </source>
</evidence>
<proteinExistence type="inferred from homology"/>
<keyword evidence="5 7" id="KW-1133">Transmembrane helix</keyword>
<name>A0A9P8PAG4_9ASCO</name>
<dbReference type="EMBL" id="JAEUBE010000158">
    <property type="protein sequence ID" value="KAH3668156.1"/>
    <property type="molecule type" value="Genomic_DNA"/>
</dbReference>
<evidence type="ECO:0000256" key="6">
    <source>
        <dbReference type="ARBA" id="ARBA00023136"/>
    </source>
</evidence>
<comment type="similarity">
    <text evidence="2 7">Belongs to the nonaspanin (TM9SF) (TC 9.A.2) family.</text>
</comment>
<dbReference type="Proteomes" id="UP000769157">
    <property type="component" value="Unassembled WGS sequence"/>
</dbReference>
<evidence type="ECO:0000256" key="1">
    <source>
        <dbReference type="ARBA" id="ARBA00004141"/>
    </source>
</evidence>
<feature type="transmembrane region" description="Helical" evidence="7">
    <location>
        <begin position="359"/>
        <end position="381"/>
    </location>
</feature>
<evidence type="ECO:0000256" key="7">
    <source>
        <dbReference type="RuleBase" id="RU363079"/>
    </source>
</evidence>
<dbReference type="InterPro" id="IPR004240">
    <property type="entry name" value="EMP70"/>
</dbReference>
<feature type="chain" id="PRO_5040537986" description="Transmembrane 9 superfamily member" evidence="7">
    <location>
        <begin position="18"/>
        <end position="620"/>
    </location>
</feature>
<evidence type="ECO:0000256" key="3">
    <source>
        <dbReference type="ARBA" id="ARBA00022692"/>
    </source>
</evidence>
<protein>
    <recommendedName>
        <fullName evidence="7">Transmembrane 9 superfamily member</fullName>
    </recommendedName>
</protein>
<evidence type="ECO:0000313" key="9">
    <source>
        <dbReference type="Proteomes" id="UP000769157"/>
    </source>
</evidence>
<dbReference type="GO" id="GO:0072657">
    <property type="term" value="P:protein localization to membrane"/>
    <property type="evidence" value="ECO:0007669"/>
    <property type="project" value="TreeGrafter"/>
</dbReference>
<dbReference type="PANTHER" id="PTHR10766:SF111">
    <property type="entry name" value="TRANSMEMBRANE 9 SUPERFAMILY MEMBER 2"/>
    <property type="match status" value="1"/>
</dbReference>
<dbReference type="Pfam" id="PF02990">
    <property type="entry name" value="EMP70"/>
    <property type="match status" value="1"/>
</dbReference>
<feature type="transmembrane region" description="Helical" evidence="7">
    <location>
        <begin position="552"/>
        <end position="572"/>
    </location>
</feature>
<feature type="transmembrane region" description="Helical" evidence="7">
    <location>
        <begin position="584"/>
        <end position="611"/>
    </location>
</feature>
<dbReference type="GeneID" id="70233877"/>
<feature type="transmembrane region" description="Helical" evidence="7">
    <location>
        <begin position="429"/>
        <end position="452"/>
    </location>
</feature>
<feature type="signal peptide" evidence="7">
    <location>
        <begin position="1"/>
        <end position="17"/>
    </location>
</feature>
<feature type="transmembrane region" description="Helical" evidence="7">
    <location>
        <begin position="323"/>
        <end position="347"/>
    </location>
</feature>
<comment type="subcellular location">
    <subcellularLocation>
        <location evidence="1">Membrane</location>
        <topology evidence="1">Multi-pass membrane protein</topology>
    </subcellularLocation>
</comment>
<keyword evidence="3 7" id="KW-0812">Transmembrane</keyword>
<reference evidence="8" key="2">
    <citation type="submission" date="2021-01" db="EMBL/GenBank/DDBJ databases">
        <authorList>
            <person name="Schikora-Tamarit M.A."/>
        </authorList>
    </citation>
    <scope>NUCLEOTIDE SEQUENCE</scope>
    <source>
        <strain evidence="8">CBS6075</strain>
    </source>
</reference>
<evidence type="ECO:0000256" key="2">
    <source>
        <dbReference type="ARBA" id="ARBA00005227"/>
    </source>
</evidence>
<dbReference type="GO" id="GO:0007034">
    <property type="term" value="P:vacuolar transport"/>
    <property type="evidence" value="ECO:0007669"/>
    <property type="project" value="TreeGrafter"/>
</dbReference>
<evidence type="ECO:0000256" key="4">
    <source>
        <dbReference type="ARBA" id="ARBA00022729"/>
    </source>
</evidence>
<feature type="transmembrane region" description="Helical" evidence="7">
    <location>
        <begin position="260"/>
        <end position="282"/>
    </location>
</feature>